<feature type="region of interest" description="Disordered" evidence="1">
    <location>
        <begin position="1"/>
        <end position="28"/>
    </location>
</feature>
<evidence type="ECO:0000313" key="3">
    <source>
        <dbReference type="Proteomes" id="UP001642360"/>
    </source>
</evidence>
<protein>
    <submittedName>
        <fullName evidence="2">Uncharacterized protein</fullName>
    </submittedName>
</protein>
<dbReference type="EMBL" id="CAUOFW020001903">
    <property type="protein sequence ID" value="CAK9149589.1"/>
    <property type="molecule type" value="Genomic_DNA"/>
</dbReference>
<gene>
    <name evidence="2" type="ORF">ILEXP_LOCUS17646</name>
</gene>
<dbReference type="AlphaFoldDB" id="A0ABC8S300"/>
<keyword evidence="3" id="KW-1185">Reference proteome</keyword>
<feature type="compositionally biased region" description="Basic and acidic residues" evidence="1">
    <location>
        <begin position="1"/>
        <end position="11"/>
    </location>
</feature>
<sequence>MEVKEKWKIEDEKETEAEDSEQRDNIKRKGKKPFAIELSIAEAKLIKDKKNCAKLTEQVGELTSEAEVRLKTEEEIIRECEDDVMATFEDLQLKTFKKR</sequence>
<comment type="caution">
    <text evidence="2">The sequence shown here is derived from an EMBL/GenBank/DDBJ whole genome shotgun (WGS) entry which is preliminary data.</text>
</comment>
<evidence type="ECO:0000256" key="1">
    <source>
        <dbReference type="SAM" id="MobiDB-lite"/>
    </source>
</evidence>
<proteinExistence type="predicted"/>
<reference evidence="2 3" key="1">
    <citation type="submission" date="2024-02" db="EMBL/GenBank/DDBJ databases">
        <authorList>
            <person name="Vignale AGUSTIN F."/>
            <person name="Sosa J E."/>
            <person name="Modenutti C."/>
        </authorList>
    </citation>
    <scope>NUCLEOTIDE SEQUENCE [LARGE SCALE GENOMIC DNA]</scope>
</reference>
<organism evidence="2 3">
    <name type="scientific">Ilex paraguariensis</name>
    <name type="common">yerba mate</name>
    <dbReference type="NCBI Taxonomy" id="185542"/>
    <lineage>
        <taxon>Eukaryota</taxon>
        <taxon>Viridiplantae</taxon>
        <taxon>Streptophyta</taxon>
        <taxon>Embryophyta</taxon>
        <taxon>Tracheophyta</taxon>
        <taxon>Spermatophyta</taxon>
        <taxon>Magnoliopsida</taxon>
        <taxon>eudicotyledons</taxon>
        <taxon>Gunneridae</taxon>
        <taxon>Pentapetalae</taxon>
        <taxon>asterids</taxon>
        <taxon>campanulids</taxon>
        <taxon>Aquifoliales</taxon>
        <taxon>Aquifoliaceae</taxon>
        <taxon>Ilex</taxon>
    </lineage>
</organism>
<accession>A0ABC8S300</accession>
<dbReference type="Proteomes" id="UP001642360">
    <property type="component" value="Unassembled WGS sequence"/>
</dbReference>
<evidence type="ECO:0000313" key="2">
    <source>
        <dbReference type="EMBL" id="CAK9149589.1"/>
    </source>
</evidence>
<name>A0ABC8S300_9AQUA</name>